<dbReference type="InterPro" id="IPR011011">
    <property type="entry name" value="Znf_FYVE_PHD"/>
</dbReference>
<feature type="region of interest" description="Disordered" evidence="7">
    <location>
        <begin position="950"/>
        <end position="973"/>
    </location>
</feature>
<feature type="region of interest" description="Disordered" evidence="7">
    <location>
        <begin position="1185"/>
        <end position="1204"/>
    </location>
</feature>
<reference evidence="10 11" key="1">
    <citation type="journal article" date="2020" name="Mol. Biol. Evol.">
        <title>Distinct Expression and Methylation Patterns for Genes with Different Fates following a Single Whole-Genome Duplication in Flowering Plants.</title>
        <authorList>
            <person name="Shi T."/>
            <person name="Rahmani R.S."/>
            <person name="Gugger P.F."/>
            <person name="Wang M."/>
            <person name="Li H."/>
            <person name="Zhang Y."/>
            <person name="Li Z."/>
            <person name="Wang Q."/>
            <person name="Van de Peer Y."/>
            <person name="Marchal K."/>
            <person name="Chen J."/>
        </authorList>
    </citation>
    <scope>NUCLEOTIDE SEQUENCE [LARGE SCALE GENOMIC DNA]</scope>
    <source>
        <tissue evidence="10">Leaf</tissue>
    </source>
</reference>
<gene>
    <name evidence="10" type="ORF">HUJ06_026293</name>
</gene>
<comment type="caution">
    <text evidence="10">The sequence shown here is derived from an EMBL/GenBank/DDBJ whole genome shotgun (WGS) entry which is preliminary data.</text>
</comment>
<feature type="region of interest" description="Disordered" evidence="7">
    <location>
        <begin position="593"/>
        <end position="624"/>
    </location>
</feature>
<evidence type="ECO:0000256" key="6">
    <source>
        <dbReference type="PROSITE-ProRule" id="PRU00146"/>
    </source>
</evidence>
<feature type="domain" description="PHD-type" evidence="8">
    <location>
        <begin position="1314"/>
        <end position="1359"/>
    </location>
</feature>
<dbReference type="GO" id="GO:0005634">
    <property type="term" value="C:nucleus"/>
    <property type="evidence" value="ECO:0007669"/>
    <property type="project" value="UniProtKB-SubCell"/>
</dbReference>
<dbReference type="PROSITE" id="PS50016">
    <property type="entry name" value="ZF_PHD_2"/>
    <property type="match status" value="1"/>
</dbReference>
<dbReference type="SUPFAM" id="SSF57903">
    <property type="entry name" value="FYVE/PHD zinc finger"/>
    <property type="match status" value="1"/>
</dbReference>
<dbReference type="SUPFAM" id="SSF55729">
    <property type="entry name" value="Acyl-CoA N-acyltransferases (Nat)"/>
    <property type="match status" value="1"/>
</dbReference>
<evidence type="ECO:0000256" key="1">
    <source>
        <dbReference type="ARBA" id="ARBA00004123"/>
    </source>
</evidence>
<name>A0A822Y0N0_NELNU</name>
<feature type="region of interest" description="Disordered" evidence="7">
    <location>
        <begin position="1014"/>
        <end position="1062"/>
    </location>
</feature>
<dbReference type="InterPro" id="IPR056511">
    <property type="entry name" value="IDM1_C"/>
</dbReference>
<accession>A0A822Y0N0</accession>
<evidence type="ECO:0000256" key="3">
    <source>
        <dbReference type="ARBA" id="ARBA00022771"/>
    </source>
</evidence>
<comment type="subcellular location">
    <subcellularLocation>
        <location evidence="1">Nucleus</location>
    </subcellularLocation>
</comment>
<dbReference type="InterPro" id="IPR000182">
    <property type="entry name" value="GNAT_dom"/>
</dbReference>
<feature type="compositionally biased region" description="Basic and acidic residues" evidence="7">
    <location>
        <begin position="950"/>
        <end position="971"/>
    </location>
</feature>
<dbReference type="PANTHER" id="PTHR46508:SF2">
    <property type="entry name" value="INCREASED DNA METHYLATION 1"/>
    <property type="match status" value="1"/>
</dbReference>
<evidence type="ECO:0000256" key="5">
    <source>
        <dbReference type="ARBA" id="ARBA00023242"/>
    </source>
</evidence>
<dbReference type="Proteomes" id="UP000607653">
    <property type="component" value="Unassembled WGS sequence"/>
</dbReference>
<evidence type="ECO:0000259" key="8">
    <source>
        <dbReference type="PROSITE" id="PS50016"/>
    </source>
</evidence>
<dbReference type="PROSITE" id="PS51186">
    <property type="entry name" value="GNAT"/>
    <property type="match status" value="1"/>
</dbReference>
<evidence type="ECO:0000256" key="4">
    <source>
        <dbReference type="ARBA" id="ARBA00022833"/>
    </source>
</evidence>
<keyword evidence="5" id="KW-0539">Nucleus</keyword>
<dbReference type="CDD" id="cd04301">
    <property type="entry name" value="NAT_SF"/>
    <property type="match status" value="1"/>
</dbReference>
<dbReference type="InterPro" id="IPR016181">
    <property type="entry name" value="Acyl_CoA_acyltransferase"/>
</dbReference>
<evidence type="ECO:0000313" key="11">
    <source>
        <dbReference type="Proteomes" id="UP000607653"/>
    </source>
</evidence>
<dbReference type="Pfam" id="PF16135">
    <property type="entry name" value="TDBD"/>
    <property type="match status" value="1"/>
</dbReference>
<dbReference type="Gene3D" id="3.40.630.30">
    <property type="match status" value="1"/>
</dbReference>
<dbReference type="Pfam" id="PF00628">
    <property type="entry name" value="PHD"/>
    <property type="match status" value="1"/>
</dbReference>
<dbReference type="GO" id="GO:0016747">
    <property type="term" value="F:acyltransferase activity, transferring groups other than amino-acyl groups"/>
    <property type="evidence" value="ECO:0007669"/>
    <property type="project" value="InterPro"/>
</dbReference>
<dbReference type="CDD" id="cd15532">
    <property type="entry name" value="PHD2_CHD_II"/>
    <property type="match status" value="1"/>
</dbReference>
<dbReference type="InterPro" id="IPR013083">
    <property type="entry name" value="Znf_RING/FYVE/PHD"/>
</dbReference>
<dbReference type="GO" id="GO:0008270">
    <property type="term" value="F:zinc ion binding"/>
    <property type="evidence" value="ECO:0007669"/>
    <property type="project" value="UniProtKB-KW"/>
</dbReference>
<feature type="compositionally biased region" description="Basic and acidic residues" evidence="7">
    <location>
        <begin position="1701"/>
        <end position="1717"/>
    </location>
</feature>
<feature type="compositionally biased region" description="Basic residues" evidence="7">
    <location>
        <begin position="1014"/>
        <end position="1023"/>
    </location>
</feature>
<proteinExistence type="predicted"/>
<keyword evidence="4" id="KW-0862">Zinc</keyword>
<dbReference type="PANTHER" id="PTHR46508">
    <property type="entry name" value="PHD FINGER FAMILY PROTEIN"/>
    <property type="match status" value="1"/>
</dbReference>
<protein>
    <recommendedName>
        <fullName evidence="12">Increased DNA methylation 1</fullName>
    </recommendedName>
</protein>
<sequence length="1742" mass="194078">MLFSKEIECLYDDDFEGSIDEHRIFREVFYGNESGSAAKRCLVTGLINFEPENSYCPNTLLCTNSENSVLTSQSSTKDIFVEVSGSVNDDFECMKGNLDGTSKGLSKSGCLLESSTSLNDAAVKAKRMQWSVDQISDVKDKITTQCSDVGRDLIQLDPRKEILSVASHPESCHINQTTICHLVESSSEGIISSCYFLKQHGEMGSEVHADDGDAFNYRASENKCKVSRFLGIAGKKVLESKAISQPLPNESFAPELLVADSCITVEDKSGALLGSNERSEESIILNSDMVNVWQRSNSARDPRPNLRAHIDRLFKASGWSLEKRKMISRSYWASVYISPKGKVIRAFHIAWKSCGESLFADGCGLMQEHYGKQWTNINQFWTDLCNTLKNIVKEMHLMDSTAVLARHWNLLDPFVTVVYIDKKIGVLRGGKEVKADRNSLLIDLDKKPDVAFAMENVDGVREQIAGDLMLAHELGTRVDIHSHNSFPVTTRTVDIVVEEVKEHILKEQYSKGDFLALGQWRHGGEGNTLKGMPIYVTTEKGRFPGANTRSKIRDQLAGTLNDQMSSWNLSSVPVLFSDITGVRPDGMLNNAPTTSGTVNMMDGQAGDLQNSGERSSGRRRGRKKKAIKDALVDLCKENAVICKRKDIDRMENQLERSALDQLGCRNEIPITACNSNGTLAQVDTCLSSTILVSKCVAEGIVCNCSQKGGGDSSCSVLIQQNCEDEDLVLNHSSKGFSRKLCCDGEVGKGNLKNKARVIESESEVKVNNVSLNSSVDLRKNSSTFLSGVNLATGGSIHSIPEGSNANNSLVQHTVIDQADESMPFALDVEVNGIDVLKNSVMERTQEGMLSSRHNGDFVTGLELCKQSAVEQQKMLLYPQEKICHGMIENPKEDLSQRGMPEIIREVTMRRETRSSSRKRSVCREGLSSDMDIKKDSFDFSLGQGELVSSFKKEKSHRAAESSTPENDHESVATEIRSTKMTYKMSKNISEIKTTKLNRKSKKLCLSSLQKVRTRSYQRNRTHMHLKEHQKCCKANARNDSSRRRSSPASSLRHQGAKGSKFKRFHHQCNGSDELHVVTPSRKRRRKLHFENGIDEIPLQVNSISLASQNCKKIGRSRKSVVHSENGPKRLHRCQIEDDDLLIAAIIKNQDFSPSTKGSTVKMVWNSKSSKSVRKLKSQRGSCKLLPRSPGKGGKHYKDGKWSSSGPRSVLSWLLDSGVVFVNDVIQYRSPKDNLVVKDGWISRDGILCKCCRKVFSVSEFKVHAGFKLYRPCMNLFMESGKSFTLCQLEAWSSEYKSRKGGRQAMQVDEMDQNDDTCGRCGDGGELICCDNCPSTFHHSCLSAQELPEGSWYCPNCTCWICGYVVNAQEASDSFLVLKCSQCEHKYHEACIHEKGMHKGMVFETWFCGGDCQEVYSGLRSRVGAPNRIEDGFSWTLLRCIHGDPKVLSAQKFALMAECNSKLAVALTIMEECFLSMVDPRTGIDMIPHVLYNWGSNFARLNYEGFYAVVLEKDDELISVASIRVHGVTVAEMPLIATSSERRRQGMCRRLISAIEEMLKSFKVEKLVVAAIPNLLDTWTLGFGFKPMEDKEKEQLNNINLMMFPGTTLLQKRLYEKEVTESRCAGPRDPVPLTIDGSVEMGVCGEEIILQSDRNHCSVQVDPEAEAAVLPHQTVQSGEEKGITQKHFTGLSEESTYTLGESEQKNDSNAECCSPRKESSCMYDGSRTLSTELRRKTRAVRGK</sequence>
<evidence type="ECO:0000256" key="2">
    <source>
        <dbReference type="ARBA" id="ARBA00022723"/>
    </source>
</evidence>
<keyword evidence="11" id="KW-1185">Reference proteome</keyword>
<keyword evidence="2" id="KW-0479">Metal-binding</keyword>
<dbReference type="Pfam" id="PF23209">
    <property type="entry name" value="IDM1_C"/>
    <property type="match status" value="1"/>
</dbReference>
<dbReference type="SMART" id="SM00249">
    <property type="entry name" value="PHD"/>
    <property type="match status" value="2"/>
</dbReference>
<organism evidence="10 11">
    <name type="scientific">Nelumbo nucifera</name>
    <name type="common">Sacred lotus</name>
    <dbReference type="NCBI Taxonomy" id="4432"/>
    <lineage>
        <taxon>Eukaryota</taxon>
        <taxon>Viridiplantae</taxon>
        <taxon>Streptophyta</taxon>
        <taxon>Embryophyta</taxon>
        <taxon>Tracheophyta</taxon>
        <taxon>Spermatophyta</taxon>
        <taxon>Magnoliopsida</taxon>
        <taxon>Proteales</taxon>
        <taxon>Nelumbonaceae</taxon>
        <taxon>Nelumbo</taxon>
    </lineage>
</organism>
<evidence type="ECO:0008006" key="12">
    <source>
        <dbReference type="Google" id="ProtNLM"/>
    </source>
</evidence>
<dbReference type="Gene3D" id="3.30.40.10">
    <property type="entry name" value="Zinc/RING finger domain, C3HC4 (zinc finger)"/>
    <property type="match status" value="1"/>
</dbReference>
<dbReference type="EMBL" id="DUZY01000001">
    <property type="protein sequence ID" value="DAD24829.1"/>
    <property type="molecule type" value="Genomic_DNA"/>
</dbReference>
<feature type="region of interest" description="Disordered" evidence="7">
    <location>
        <begin position="1696"/>
        <end position="1717"/>
    </location>
</feature>
<evidence type="ECO:0000259" key="9">
    <source>
        <dbReference type="PROSITE" id="PS51186"/>
    </source>
</evidence>
<dbReference type="InterPro" id="IPR032308">
    <property type="entry name" value="TDBD"/>
</dbReference>
<dbReference type="InterPro" id="IPR019787">
    <property type="entry name" value="Znf_PHD-finger"/>
</dbReference>
<evidence type="ECO:0000256" key="7">
    <source>
        <dbReference type="SAM" id="MobiDB-lite"/>
    </source>
</evidence>
<evidence type="ECO:0000313" key="10">
    <source>
        <dbReference type="EMBL" id="DAD24829.1"/>
    </source>
</evidence>
<dbReference type="InterPro" id="IPR001965">
    <property type="entry name" value="Znf_PHD"/>
</dbReference>
<feature type="domain" description="N-acetyltransferase" evidence="9">
    <location>
        <begin position="1450"/>
        <end position="1614"/>
    </location>
</feature>
<keyword evidence="3 6" id="KW-0863">Zinc-finger</keyword>